<dbReference type="GO" id="GO:0071555">
    <property type="term" value="P:cell wall organization"/>
    <property type="evidence" value="ECO:0007669"/>
    <property type="project" value="UniProtKB-KW"/>
</dbReference>
<dbReference type="Proteomes" id="UP000002347">
    <property type="component" value="Segment"/>
</dbReference>
<evidence type="ECO:0000256" key="4">
    <source>
        <dbReference type="ARBA" id="ARBA00022638"/>
    </source>
</evidence>
<dbReference type="EMBL" id="GU580941">
    <property type="protein sequence ID" value="ADD80901.1"/>
    <property type="molecule type" value="Genomic_DNA"/>
</dbReference>
<dbReference type="RefSeq" id="YP_009017624.1">
    <property type="nucleotide sequence ID" value="NC_023735.1"/>
</dbReference>
<dbReference type="InterPro" id="IPR036505">
    <property type="entry name" value="Amidase/PGRP_sf"/>
</dbReference>
<dbReference type="KEGG" id="vg:18565587"/>
<dbReference type="EC" id="3.5.1.28" evidence="2"/>
<dbReference type="PANTHER" id="PTHR30417:SF1">
    <property type="entry name" value="N-ACETYLMURAMOYL-L-ALANINE AMIDASE AMID"/>
    <property type="match status" value="1"/>
</dbReference>
<sequence>MDVLRAFGVKVKEFDAWRDRGQGDFFTIWGVIAHHTGSNNASAASIAYGHEGLKGLLSQIHLDRNGVATITGAGIAWHAGVGSWPGIQTNNANAVTIGVEANSDGVSPWPPEMLDAYHRICAAICWFLGHSSLRTIGHKEWAKVQGKWDPGGIDMAQFRAKVQYYIDHPPFMPPPQPVTEAGEPMAFWDDQVPTILSPEKSFPRHEYLQLIDMHAFLANTQSKQVLDQMKLVRDDNQRILNEMQLMRDDLSELATAVLSGVKKDG</sequence>
<dbReference type="Pfam" id="PF01510">
    <property type="entry name" value="Amidase_2"/>
    <property type="match status" value="1"/>
</dbReference>
<dbReference type="SMART" id="SM00644">
    <property type="entry name" value="Ami_2"/>
    <property type="match status" value="1"/>
</dbReference>
<dbReference type="PANTHER" id="PTHR30417">
    <property type="entry name" value="N-ACETYLMURAMOYL-L-ALANINE AMIDASE AMID"/>
    <property type="match status" value="1"/>
</dbReference>
<dbReference type="GO" id="GO:0042742">
    <property type="term" value="P:defense response to bacterium"/>
    <property type="evidence" value="ECO:0007669"/>
    <property type="project" value="UniProtKB-KW"/>
</dbReference>
<evidence type="ECO:0000313" key="8">
    <source>
        <dbReference type="EMBL" id="ADD80901.1"/>
    </source>
</evidence>
<dbReference type="GO" id="GO:0009253">
    <property type="term" value="P:peptidoglycan catabolic process"/>
    <property type="evidence" value="ECO:0007669"/>
    <property type="project" value="InterPro"/>
</dbReference>
<keyword evidence="9" id="KW-1185">Reference proteome</keyword>
<evidence type="ECO:0000313" key="9">
    <source>
        <dbReference type="Proteomes" id="UP000002347"/>
    </source>
</evidence>
<protein>
    <recommendedName>
        <fullName evidence="2">N-acetylmuramoyl-L-alanine amidase</fullName>
        <ecNumber evidence="2">3.5.1.28</ecNumber>
    </recommendedName>
</protein>
<reference evidence="8 9" key="1">
    <citation type="journal article" date="2011" name="Appl. Environ. Microbiol.">
        <title>Genomic and functional analyses of Rhodococcus equi phages ReqiPepy6, ReqiPoco6, ReqiPine5, and ReqiDocB7.</title>
        <authorList>
            <person name="Summer E.J."/>
            <person name="Liu M."/>
            <person name="Gill J.J."/>
            <person name="Grant M."/>
            <person name="Chan-Cortes T.N."/>
            <person name="Ferguson L."/>
            <person name="Janes C."/>
            <person name="Lange K."/>
            <person name="Bertoli M."/>
            <person name="Moore C."/>
            <person name="Orchard R.C."/>
            <person name="Cohen N."/>
            <person name="Young R."/>
        </authorList>
    </citation>
    <scope>NUCLEOTIDE SEQUENCE [LARGE SCALE GENOMIC DNA]</scope>
</reference>
<dbReference type="InterPro" id="IPR051206">
    <property type="entry name" value="NAMLAA_amidase_2"/>
</dbReference>
<proteinExistence type="predicted"/>
<dbReference type="GO" id="GO:0008745">
    <property type="term" value="F:N-acetylmuramoyl-L-alanine amidase activity"/>
    <property type="evidence" value="ECO:0007669"/>
    <property type="project" value="UniProtKB-EC"/>
</dbReference>
<dbReference type="GeneID" id="18565587"/>
<keyword evidence="3" id="KW-0929">Antimicrobial</keyword>
<dbReference type="OrthoDB" id="2745at10239"/>
<keyword evidence="6" id="KW-0961">Cell wall biogenesis/degradation</keyword>
<accession>D4P7C1</accession>
<evidence type="ECO:0000256" key="3">
    <source>
        <dbReference type="ARBA" id="ARBA00022529"/>
    </source>
</evidence>
<dbReference type="SUPFAM" id="SSF55846">
    <property type="entry name" value="N-acetylmuramoyl-L-alanine amidase-like"/>
    <property type="match status" value="1"/>
</dbReference>
<feature type="domain" description="N-acetylmuramoyl-L-alanine amidase" evidence="7">
    <location>
        <begin position="16"/>
        <end position="151"/>
    </location>
</feature>
<dbReference type="GO" id="GO:0001897">
    <property type="term" value="P:symbiont-mediated cytolysis of host cell"/>
    <property type="evidence" value="ECO:0007669"/>
    <property type="project" value="UniProtKB-ARBA"/>
</dbReference>
<organism evidence="8 9">
    <name type="scientific">Rhodococcus phage ReqiPepy6</name>
    <dbReference type="NCBI Taxonomy" id="691965"/>
    <lineage>
        <taxon>Viruses</taxon>
        <taxon>Duplodnaviria</taxon>
        <taxon>Heunggongvirae</taxon>
        <taxon>Uroviricota</taxon>
        <taxon>Caudoviricetes</taxon>
        <taxon>Pepyhexavirus</taxon>
        <taxon>Pepyhexavirus pepy6</taxon>
    </lineage>
</organism>
<dbReference type="Gene3D" id="3.40.80.10">
    <property type="entry name" value="Peptidoglycan recognition protein-like"/>
    <property type="match status" value="1"/>
</dbReference>
<dbReference type="InterPro" id="IPR002502">
    <property type="entry name" value="Amidase_domain"/>
</dbReference>
<evidence type="ECO:0000256" key="1">
    <source>
        <dbReference type="ARBA" id="ARBA00001561"/>
    </source>
</evidence>
<dbReference type="CDD" id="cd06583">
    <property type="entry name" value="PGRP"/>
    <property type="match status" value="1"/>
</dbReference>
<gene>
    <name evidence="8" type="ORF">Pepy6gene010</name>
</gene>
<evidence type="ECO:0000256" key="5">
    <source>
        <dbReference type="ARBA" id="ARBA00022801"/>
    </source>
</evidence>
<keyword evidence="5" id="KW-0378">Hydrolase</keyword>
<comment type="catalytic activity">
    <reaction evidence="1">
        <text>Hydrolyzes the link between N-acetylmuramoyl residues and L-amino acid residues in certain cell-wall glycopeptides.</text>
        <dbReference type="EC" id="3.5.1.28"/>
    </reaction>
</comment>
<keyword evidence="4" id="KW-0081">Bacteriolytic enzyme</keyword>
<dbReference type="GO" id="GO:0009254">
    <property type="term" value="P:peptidoglycan turnover"/>
    <property type="evidence" value="ECO:0007669"/>
    <property type="project" value="TreeGrafter"/>
</dbReference>
<evidence type="ECO:0000256" key="2">
    <source>
        <dbReference type="ARBA" id="ARBA00011901"/>
    </source>
</evidence>
<name>D4P7C1_9CAUD</name>
<evidence type="ECO:0000256" key="6">
    <source>
        <dbReference type="ARBA" id="ARBA00023316"/>
    </source>
</evidence>
<evidence type="ECO:0000259" key="7">
    <source>
        <dbReference type="SMART" id="SM00644"/>
    </source>
</evidence>